<accession>A0AAD3TDN3</accession>
<evidence type="ECO:0000256" key="4">
    <source>
        <dbReference type="ARBA" id="ARBA00022679"/>
    </source>
</evidence>
<evidence type="ECO:0000256" key="9">
    <source>
        <dbReference type="SAM" id="MobiDB-lite"/>
    </source>
</evidence>
<gene>
    <name evidence="10" type="ORF">Nepgr_029212</name>
</gene>
<dbReference type="SUPFAM" id="SSF53448">
    <property type="entry name" value="Nucleotide-diphospho-sugar transferases"/>
    <property type="match status" value="1"/>
</dbReference>
<evidence type="ECO:0000256" key="3">
    <source>
        <dbReference type="ARBA" id="ARBA00022676"/>
    </source>
</evidence>
<dbReference type="InterPro" id="IPR029044">
    <property type="entry name" value="Nucleotide-diphossugar_trans"/>
</dbReference>
<keyword evidence="3 8" id="KW-0328">Glycosyltransferase</keyword>
<dbReference type="GO" id="GO:0016020">
    <property type="term" value="C:membrane"/>
    <property type="evidence" value="ECO:0007669"/>
    <property type="project" value="UniProtKB-SubCell"/>
</dbReference>
<dbReference type="Pfam" id="PF01697">
    <property type="entry name" value="Glyco_transf_92"/>
    <property type="match status" value="1"/>
</dbReference>
<evidence type="ECO:0000256" key="6">
    <source>
        <dbReference type="ARBA" id="ARBA00022989"/>
    </source>
</evidence>
<dbReference type="AlphaFoldDB" id="A0AAD3TDN3"/>
<dbReference type="PANTHER" id="PTHR21461:SF69">
    <property type="entry name" value="GLYCOSYLTRANSFERASE FAMILY 92 PROTEIN"/>
    <property type="match status" value="1"/>
</dbReference>
<keyword evidence="7" id="KW-0472">Membrane</keyword>
<dbReference type="GO" id="GO:0016757">
    <property type="term" value="F:glycosyltransferase activity"/>
    <property type="evidence" value="ECO:0007669"/>
    <property type="project" value="UniProtKB-UniRule"/>
</dbReference>
<reference evidence="10" key="1">
    <citation type="submission" date="2023-05" db="EMBL/GenBank/DDBJ databases">
        <title>Nepenthes gracilis genome sequencing.</title>
        <authorList>
            <person name="Fukushima K."/>
        </authorList>
    </citation>
    <scope>NUCLEOTIDE SEQUENCE</scope>
    <source>
        <strain evidence="10">SING2019-196</strain>
    </source>
</reference>
<evidence type="ECO:0000256" key="2">
    <source>
        <dbReference type="ARBA" id="ARBA00007647"/>
    </source>
</evidence>
<evidence type="ECO:0000313" key="11">
    <source>
        <dbReference type="Proteomes" id="UP001279734"/>
    </source>
</evidence>
<evidence type="ECO:0000256" key="8">
    <source>
        <dbReference type="RuleBase" id="RU366017"/>
    </source>
</evidence>
<evidence type="ECO:0000256" key="1">
    <source>
        <dbReference type="ARBA" id="ARBA00004167"/>
    </source>
</evidence>
<organism evidence="10 11">
    <name type="scientific">Nepenthes gracilis</name>
    <name type="common">Slender pitcher plant</name>
    <dbReference type="NCBI Taxonomy" id="150966"/>
    <lineage>
        <taxon>Eukaryota</taxon>
        <taxon>Viridiplantae</taxon>
        <taxon>Streptophyta</taxon>
        <taxon>Embryophyta</taxon>
        <taxon>Tracheophyta</taxon>
        <taxon>Spermatophyta</taxon>
        <taxon>Magnoliopsida</taxon>
        <taxon>eudicotyledons</taxon>
        <taxon>Gunneridae</taxon>
        <taxon>Pentapetalae</taxon>
        <taxon>Caryophyllales</taxon>
        <taxon>Nepenthaceae</taxon>
        <taxon>Nepenthes</taxon>
    </lineage>
</organism>
<proteinExistence type="inferred from homology"/>
<keyword evidence="11" id="KW-1185">Reference proteome</keyword>
<dbReference type="EMBL" id="BSYO01000032">
    <property type="protein sequence ID" value="GMH27369.1"/>
    <property type="molecule type" value="Genomic_DNA"/>
</dbReference>
<dbReference type="GO" id="GO:0005737">
    <property type="term" value="C:cytoplasm"/>
    <property type="evidence" value="ECO:0007669"/>
    <property type="project" value="TreeGrafter"/>
</dbReference>
<feature type="compositionally biased region" description="Pro residues" evidence="9">
    <location>
        <begin position="56"/>
        <end position="65"/>
    </location>
</feature>
<keyword evidence="6" id="KW-1133">Transmembrane helix</keyword>
<evidence type="ECO:0000256" key="7">
    <source>
        <dbReference type="ARBA" id="ARBA00023136"/>
    </source>
</evidence>
<dbReference type="PANTHER" id="PTHR21461">
    <property type="entry name" value="GLYCOSYLTRANSFERASE FAMILY 92 PROTEIN"/>
    <property type="match status" value="1"/>
</dbReference>
<dbReference type="EC" id="2.4.1.-" evidence="8"/>
<keyword evidence="4 8" id="KW-0808">Transferase</keyword>
<evidence type="ECO:0000313" key="10">
    <source>
        <dbReference type="EMBL" id="GMH27369.1"/>
    </source>
</evidence>
<evidence type="ECO:0000256" key="5">
    <source>
        <dbReference type="ARBA" id="ARBA00022692"/>
    </source>
</evidence>
<dbReference type="Proteomes" id="UP001279734">
    <property type="component" value="Unassembled WGS sequence"/>
</dbReference>
<feature type="region of interest" description="Disordered" evidence="9">
    <location>
        <begin position="48"/>
        <end position="68"/>
    </location>
</feature>
<protein>
    <recommendedName>
        <fullName evidence="8">Glycosyltransferase family 92 protein</fullName>
        <ecNumber evidence="8">2.4.1.-</ecNumber>
    </recommendedName>
</protein>
<comment type="similarity">
    <text evidence="2 8">Belongs to the glycosyltransferase 92 family.</text>
</comment>
<comment type="subcellular location">
    <subcellularLocation>
        <location evidence="1">Membrane</location>
        <topology evidence="1">Single-pass membrane protein</topology>
    </subcellularLocation>
</comment>
<comment type="caution">
    <text evidence="10">The sequence shown here is derived from an EMBL/GenBank/DDBJ whole genome shotgun (WGS) entry which is preliminary data.</text>
</comment>
<keyword evidence="5" id="KW-0812">Transmembrane</keyword>
<dbReference type="InterPro" id="IPR008166">
    <property type="entry name" value="Glyco_transf_92"/>
</dbReference>
<name>A0AAD3TDN3_NEPGR</name>
<sequence>MHLKTTTGNFPVFLLAVVLFVAFSHRIYHDARSTVTTRLLSSSSLLSPPRLQLSQTPPPPLPPRPLLISTLRPRPPRPLLSSLPSPPPSRALSTAVDEIFSDRQKQLPPPSSGEEESSILPTVSILIPDWVVLLIVSPETRLTLDYGDNYTCVFRNRAMSQARFAGVLPFRKRITFKCVLPPNARRRQPFFQPTLIKSPLEPQANNAPALVPELLRWNFLVYDHFTTENDVLLFVKGVNNRQGVNRSPSEFKCVFGADAVTTAVTTSSQEVFRCPHPDLTELLEDSEPIKVTLDISGEIGNVLVPSVASYTPRRRRTVDLGEGKSLLCACTMVYNVAKFLKEWVMYHSNIGVERFILYDNDSDDDLQRVVDELAREGYDVRTLFWIWPKTQEAGFSHCALYAQQICTWMIFIDVDEFIFSPTWLDSASPSPNMLKSLLPKQAPQTAIGQVSIKCNEFGPSNQSVHPIQGVTQGYTCRRRFEQRHKSIVLLEAIDPSLMNAIHHFQLRKGYRTNQLSMQKAVVNHYKYQAWPEFKAKFRRRVSTYVVDWRRNLNLWSKDRTPGLGFEAIEPAGWAQKFCEARDDQLQRLTERWFGVETSNGNVVMAWER</sequence>